<dbReference type="InterPro" id="IPR036380">
    <property type="entry name" value="Isochorismatase-like_sf"/>
</dbReference>
<dbReference type="AlphaFoldDB" id="A0A6H2DQK9"/>
<organism evidence="4 5">
    <name type="scientific">Parasphingorhabdus halotolerans</name>
    <dbReference type="NCBI Taxonomy" id="2725558"/>
    <lineage>
        <taxon>Bacteria</taxon>
        <taxon>Pseudomonadati</taxon>
        <taxon>Pseudomonadota</taxon>
        <taxon>Alphaproteobacteria</taxon>
        <taxon>Sphingomonadales</taxon>
        <taxon>Sphingomonadaceae</taxon>
        <taxon>Parasphingorhabdus</taxon>
    </lineage>
</organism>
<accession>A0A6H2DQK9</accession>
<dbReference type="PANTHER" id="PTHR43540">
    <property type="entry name" value="PEROXYUREIDOACRYLATE/UREIDOACRYLATE AMIDOHYDROLASE-RELATED"/>
    <property type="match status" value="1"/>
</dbReference>
<gene>
    <name evidence="4" type="ORF">HF685_15490</name>
</gene>
<sequence length="232" mass="26020">MRKIIIASAAMVALFSNAQAQTVAQLTPSNTAVVVVEFQKQWTEPGFYNRMIKSEYESRNIFENTVNLLDSARENNFPVVQAPLVIDPKNKKGWFAWLTFASFFTKGTKRAEFTDGIVKKSDIIVNGRYAFDGFKGSDLDAKLKKAGSKNLLFCGFTTEHCVDMTMKEAEERGYNVWLISDCTATKSQKLQKRVEESWNAKGRLLSMAQATAIFEKPKSTSGQVDKLLTSNN</sequence>
<feature type="signal peptide" evidence="2">
    <location>
        <begin position="1"/>
        <end position="20"/>
    </location>
</feature>
<dbReference type="Proteomes" id="UP000501600">
    <property type="component" value="Chromosome"/>
</dbReference>
<dbReference type="GO" id="GO:0016787">
    <property type="term" value="F:hydrolase activity"/>
    <property type="evidence" value="ECO:0007669"/>
    <property type="project" value="UniProtKB-KW"/>
</dbReference>
<dbReference type="Pfam" id="PF00857">
    <property type="entry name" value="Isochorismatase"/>
    <property type="match status" value="1"/>
</dbReference>
<dbReference type="SUPFAM" id="SSF52499">
    <property type="entry name" value="Isochorismatase-like hydrolases"/>
    <property type="match status" value="1"/>
</dbReference>
<evidence type="ECO:0000313" key="5">
    <source>
        <dbReference type="Proteomes" id="UP000501600"/>
    </source>
</evidence>
<dbReference type="EMBL" id="CP051217">
    <property type="protein sequence ID" value="QJB70488.1"/>
    <property type="molecule type" value="Genomic_DNA"/>
</dbReference>
<keyword evidence="5" id="KW-1185">Reference proteome</keyword>
<evidence type="ECO:0000259" key="3">
    <source>
        <dbReference type="Pfam" id="PF00857"/>
    </source>
</evidence>
<protein>
    <submittedName>
        <fullName evidence="4">Cysteine hydrolase</fullName>
    </submittedName>
</protein>
<dbReference type="RefSeq" id="WP_168820858.1">
    <property type="nucleotide sequence ID" value="NZ_CP051217.1"/>
</dbReference>
<evidence type="ECO:0000256" key="1">
    <source>
        <dbReference type="ARBA" id="ARBA00022801"/>
    </source>
</evidence>
<dbReference type="KEGG" id="phao:HF685_15490"/>
<keyword evidence="2" id="KW-0732">Signal</keyword>
<dbReference type="InterPro" id="IPR000868">
    <property type="entry name" value="Isochorismatase-like_dom"/>
</dbReference>
<keyword evidence="1 4" id="KW-0378">Hydrolase</keyword>
<dbReference type="InterPro" id="IPR050272">
    <property type="entry name" value="Isochorismatase-like_hydrls"/>
</dbReference>
<evidence type="ECO:0000313" key="4">
    <source>
        <dbReference type="EMBL" id="QJB70488.1"/>
    </source>
</evidence>
<dbReference type="CDD" id="cd00431">
    <property type="entry name" value="cysteine_hydrolases"/>
    <property type="match status" value="1"/>
</dbReference>
<feature type="domain" description="Isochorismatase-like" evidence="3">
    <location>
        <begin position="31"/>
        <end position="192"/>
    </location>
</feature>
<name>A0A6H2DQK9_9SPHN</name>
<reference evidence="4 5" key="1">
    <citation type="submission" date="2020-04" db="EMBL/GenBank/DDBJ databases">
        <title>Genome sequence for Sphingorhabdus sp. strain M1.</title>
        <authorList>
            <person name="Park S.-J."/>
        </authorList>
    </citation>
    <scope>NUCLEOTIDE SEQUENCE [LARGE SCALE GENOMIC DNA]</scope>
    <source>
        <strain evidence="4 5">JK6</strain>
    </source>
</reference>
<dbReference type="Gene3D" id="3.40.50.850">
    <property type="entry name" value="Isochorismatase-like"/>
    <property type="match status" value="1"/>
</dbReference>
<feature type="chain" id="PRO_5026127321" evidence="2">
    <location>
        <begin position="21"/>
        <end position="232"/>
    </location>
</feature>
<evidence type="ECO:0000256" key="2">
    <source>
        <dbReference type="SAM" id="SignalP"/>
    </source>
</evidence>
<proteinExistence type="predicted"/>